<gene>
    <name evidence="2" type="ORF">DLJ53_07550</name>
</gene>
<sequence length="99" mass="11347">MCNVFAGIPRESYESQTRSVRLNGHSTSIRLEAVYWDILERLADKEGLSLSRFLTELHDEVLDLHGEARNFSSLLRCVCLVHLSRTSTTPLRVLETERT</sequence>
<dbReference type="OrthoDB" id="5458732at2"/>
<evidence type="ECO:0000313" key="3">
    <source>
        <dbReference type="Proteomes" id="UP000249590"/>
    </source>
</evidence>
<keyword evidence="3" id="KW-1185">Reference proteome</keyword>
<dbReference type="Pfam" id="PF13467">
    <property type="entry name" value="RHH_4"/>
    <property type="match status" value="1"/>
</dbReference>
<comment type="caution">
    <text evidence="2">The sequence shown here is derived from an EMBL/GenBank/DDBJ whole genome shotgun (WGS) entry which is preliminary data.</text>
</comment>
<organism evidence="2 3">
    <name type="scientific">Acuticoccus sediminis</name>
    <dbReference type="NCBI Taxonomy" id="2184697"/>
    <lineage>
        <taxon>Bacteria</taxon>
        <taxon>Pseudomonadati</taxon>
        <taxon>Pseudomonadota</taxon>
        <taxon>Alphaproteobacteria</taxon>
        <taxon>Hyphomicrobiales</taxon>
        <taxon>Amorphaceae</taxon>
        <taxon>Acuticoccus</taxon>
    </lineage>
</organism>
<dbReference type="RefSeq" id="WP_111343655.1">
    <property type="nucleotide sequence ID" value="NZ_JAIWKD010000001.1"/>
</dbReference>
<dbReference type="Proteomes" id="UP000249590">
    <property type="component" value="Unassembled WGS sequence"/>
</dbReference>
<dbReference type="Gene3D" id="1.10.3990.20">
    <property type="entry name" value="protein bp1543"/>
    <property type="match status" value="1"/>
</dbReference>
<accession>A0A8B2P6S9</accession>
<feature type="domain" description="Ribbon-helix-helix" evidence="1">
    <location>
        <begin position="16"/>
        <end position="83"/>
    </location>
</feature>
<name>A0A8B2P6S9_9HYPH</name>
<dbReference type="InterPro" id="IPR038268">
    <property type="entry name" value="RHH_sf"/>
</dbReference>
<reference evidence="2 3" key="1">
    <citation type="submission" date="2018-05" db="EMBL/GenBank/DDBJ databases">
        <title>Acuticoccus sediminis sp. nov., isolated from deep-sea sediment of Indian Ocean.</title>
        <authorList>
            <person name="Liu X."/>
            <person name="Lai Q."/>
            <person name="Du Y."/>
            <person name="Sun F."/>
            <person name="Zhang X."/>
            <person name="Wang S."/>
            <person name="Shao Z."/>
        </authorList>
    </citation>
    <scope>NUCLEOTIDE SEQUENCE [LARGE SCALE GENOMIC DNA]</scope>
    <source>
        <strain evidence="2 3">PTG4-2</strain>
    </source>
</reference>
<keyword evidence="2" id="KW-0808">Transferase</keyword>
<dbReference type="EMBL" id="QHHQ01000001">
    <property type="protein sequence ID" value="RAI04289.1"/>
    <property type="molecule type" value="Genomic_DNA"/>
</dbReference>
<proteinExistence type="predicted"/>
<protein>
    <submittedName>
        <fullName evidence="2">Aryl-sulfate sulfotransferase</fullName>
    </submittedName>
</protein>
<evidence type="ECO:0000313" key="2">
    <source>
        <dbReference type="EMBL" id="RAI04289.1"/>
    </source>
</evidence>
<dbReference type="AlphaFoldDB" id="A0A8B2P6S9"/>
<dbReference type="InterPro" id="IPR027373">
    <property type="entry name" value="RHH_dom"/>
</dbReference>
<dbReference type="GO" id="GO:0016740">
    <property type="term" value="F:transferase activity"/>
    <property type="evidence" value="ECO:0007669"/>
    <property type="project" value="UniProtKB-KW"/>
</dbReference>
<evidence type="ECO:0000259" key="1">
    <source>
        <dbReference type="Pfam" id="PF13467"/>
    </source>
</evidence>